<accession>A0A2R6XFU1</accession>
<evidence type="ECO:0000256" key="8">
    <source>
        <dbReference type="ARBA" id="ARBA00007952"/>
    </source>
</evidence>
<evidence type="ECO:0000256" key="30">
    <source>
        <dbReference type="RuleBase" id="RU000579"/>
    </source>
</evidence>
<comment type="catalytic activity">
    <reaction evidence="26">
        <text>L-homoserine + NADP(+) = L-aspartate 4-semialdehyde + NADPH + H(+)</text>
        <dbReference type="Rhea" id="RHEA:15761"/>
        <dbReference type="ChEBI" id="CHEBI:15378"/>
        <dbReference type="ChEBI" id="CHEBI:57476"/>
        <dbReference type="ChEBI" id="CHEBI:57783"/>
        <dbReference type="ChEBI" id="CHEBI:58349"/>
        <dbReference type="ChEBI" id="CHEBI:537519"/>
        <dbReference type="EC" id="1.1.1.3"/>
    </reaction>
    <physiologicalReaction direction="right-to-left" evidence="26">
        <dbReference type="Rhea" id="RHEA:15763"/>
    </physiologicalReaction>
</comment>
<dbReference type="GO" id="GO:0009086">
    <property type="term" value="P:methionine biosynthetic process"/>
    <property type="evidence" value="ECO:0007669"/>
    <property type="project" value="UniProtKB-KW"/>
</dbReference>
<keyword evidence="20" id="KW-0915">Sodium</keyword>
<feature type="binding site" evidence="29">
    <location>
        <position position="212"/>
    </location>
    <ligand>
        <name>L-homoserine</name>
        <dbReference type="ChEBI" id="CHEBI:57476"/>
    </ligand>
</feature>
<keyword evidence="11" id="KW-0808">Transferase</keyword>
<comment type="pathway">
    <text evidence="4 30">Amino-acid biosynthesis; L-threonine biosynthesis; L-threonine from L-aspartate: step 3/5.</text>
</comment>
<dbReference type="Pfam" id="PF03447">
    <property type="entry name" value="NAD_binding_3"/>
    <property type="match status" value="1"/>
</dbReference>
<evidence type="ECO:0000256" key="2">
    <source>
        <dbReference type="ARBA" id="ARBA00004766"/>
    </source>
</evidence>
<evidence type="ECO:0000256" key="25">
    <source>
        <dbReference type="ARBA" id="ARBA00048561"/>
    </source>
</evidence>
<comment type="pathway">
    <text evidence="6">Amino-acid biosynthesis; L-threonine biosynthesis; L-threonine from L-aspartate: step 1/5.</text>
</comment>
<dbReference type="Pfam" id="PF00742">
    <property type="entry name" value="Homoserine_dh"/>
    <property type="match status" value="1"/>
</dbReference>
<evidence type="ECO:0000256" key="12">
    <source>
        <dbReference type="ARBA" id="ARBA00022697"/>
    </source>
</evidence>
<sequence length="368" mass="40446">MAGNKTTALSLGILGPGLIGATLLDQLRDQAPNLKEHFRIDLRVVGIASSKIMFLDESAVDLSKWRLEYNDRGTETDLRSFISHLQQDHFGPNKAIVDCTASADVAEHYLEWLKLGIHIITPNKRANSGPLEKYLSVRDIQRQSCTHYFYEATVGAGLPIISTLRSLIETGDQIQEVQGIFSGTLSYIFNNLTGDRTFSDVVKEAKAKGYTEPDPRDDLSGTDVARKVVILAREAGLKLELHDIPVHSLVPQELQDPKLSVEDFMKRLPDFDEALSSRRKEAESSDEVLRYVGVVDVLNNRGSVELKRIPKSDAFAQLNGSDNIIAFKTARYNENRLIVRGPGAGAAVTAGGVFSDILKLTSNLGAPS</sequence>
<evidence type="ECO:0000256" key="23">
    <source>
        <dbReference type="ARBA" id="ARBA00023268"/>
    </source>
</evidence>
<dbReference type="EC" id="1.1.1.3" evidence="27 30"/>
<dbReference type="GO" id="GO:0004072">
    <property type="term" value="F:aspartate kinase activity"/>
    <property type="evidence" value="ECO:0007669"/>
    <property type="project" value="UniProtKB-EC"/>
</dbReference>
<dbReference type="PANTHER" id="PTHR43070:SF5">
    <property type="entry name" value="HOMOSERINE DEHYDROGENASE"/>
    <property type="match status" value="1"/>
</dbReference>
<comment type="pathway">
    <text evidence="3">Amino-acid biosynthesis; L-methionine biosynthesis via de novo pathway; L-homoserine from L-aspartate: step 1/3.</text>
</comment>
<evidence type="ECO:0000256" key="4">
    <source>
        <dbReference type="ARBA" id="ARBA00005056"/>
    </source>
</evidence>
<organism evidence="34 35">
    <name type="scientific">Marchantia polymorpha</name>
    <name type="common">Common liverwort</name>
    <name type="synonym">Marchantia aquatica</name>
    <dbReference type="NCBI Taxonomy" id="3197"/>
    <lineage>
        <taxon>Eukaryota</taxon>
        <taxon>Viridiplantae</taxon>
        <taxon>Streptophyta</taxon>
        <taxon>Embryophyta</taxon>
        <taxon>Marchantiophyta</taxon>
        <taxon>Marchantiopsida</taxon>
        <taxon>Marchantiidae</taxon>
        <taxon>Marchantiales</taxon>
        <taxon>Marchantiaceae</taxon>
        <taxon>Marchantia</taxon>
    </lineage>
</organism>
<name>A0A2R6XFU1_MARPO</name>
<protein>
    <recommendedName>
        <fullName evidence="27 30">Homoserine dehydrogenase</fullName>
        <shortName evidence="27">HDH</shortName>
        <ecNumber evidence="27 30">1.1.1.3</ecNumber>
    </recommendedName>
</protein>
<evidence type="ECO:0000259" key="33">
    <source>
        <dbReference type="Pfam" id="PF03447"/>
    </source>
</evidence>
<dbReference type="GO" id="GO:0005524">
    <property type="term" value="F:ATP binding"/>
    <property type="evidence" value="ECO:0007669"/>
    <property type="project" value="UniProtKB-KW"/>
</dbReference>
<keyword evidence="35" id="KW-1185">Reference proteome</keyword>
<dbReference type="GO" id="GO:0009067">
    <property type="term" value="P:aspartate family amino acid biosynthetic process"/>
    <property type="evidence" value="ECO:0000318"/>
    <property type="project" value="GO_Central"/>
</dbReference>
<dbReference type="UniPathway" id="UPA00050">
    <property type="reaction ID" value="UER00063"/>
</dbReference>
<evidence type="ECO:0000256" key="10">
    <source>
        <dbReference type="ARBA" id="ARBA00022605"/>
    </source>
</evidence>
<keyword evidence="22 27" id="KW-0486">Methionine biosynthesis</keyword>
<dbReference type="SUPFAM" id="SSF55347">
    <property type="entry name" value="Glyceraldehyde-3-phosphate dehydrogenase-like, C-terminal domain"/>
    <property type="match status" value="1"/>
</dbReference>
<feature type="binding site" evidence="29">
    <location>
        <position position="124"/>
    </location>
    <ligand>
        <name>NADPH</name>
        <dbReference type="ChEBI" id="CHEBI:57783"/>
    </ligand>
</feature>
<evidence type="ECO:0000256" key="29">
    <source>
        <dbReference type="PIRSR" id="PIRSR036497-2"/>
    </source>
</evidence>
<dbReference type="GO" id="GO:0050661">
    <property type="term" value="F:NADP binding"/>
    <property type="evidence" value="ECO:0007669"/>
    <property type="project" value="InterPro"/>
</dbReference>
<evidence type="ECO:0000256" key="22">
    <source>
        <dbReference type="ARBA" id="ARBA00023167"/>
    </source>
</evidence>
<keyword evidence="13" id="KW-0479">Metal-binding</keyword>
<evidence type="ECO:0000256" key="27">
    <source>
        <dbReference type="PIRNR" id="PIRNR036497"/>
    </source>
</evidence>
<dbReference type="Gene3D" id="3.30.360.10">
    <property type="entry name" value="Dihydrodipicolinate Reductase, domain 2"/>
    <property type="match status" value="1"/>
</dbReference>
<evidence type="ECO:0000256" key="26">
    <source>
        <dbReference type="ARBA" id="ARBA00048841"/>
    </source>
</evidence>
<dbReference type="OrthoDB" id="67851at2759"/>
<dbReference type="Proteomes" id="UP000244005">
    <property type="component" value="Unassembled WGS sequence"/>
</dbReference>
<dbReference type="PROSITE" id="PS01042">
    <property type="entry name" value="HOMOSER_DHGENASE"/>
    <property type="match status" value="1"/>
</dbReference>
<dbReference type="OMA" id="CEYLQKA"/>
<dbReference type="UniPathway" id="UPA00051">
    <property type="reaction ID" value="UER00465"/>
</dbReference>
<feature type="domain" description="Homoserine dehydrogenase catalytic" evidence="32">
    <location>
        <begin position="159"/>
        <end position="358"/>
    </location>
</feature>
<gene>
    <name evidence="34" type="ORF">MARPO_0016s0044</name>
</gene>
<keyword evidence="18 27" id="KW-0560">Oxidoreductase</keyword>
<evidence type="ECO:0000256" key="31">
    <source>
        <dbReference type="RuleBase" id="RU004171"/>
    </source>
</evidence>
<comment type="similarity">
    <text evidence="7 27 31">Belongs to the homoserine dehydrogenase family.</text>
</comment>
<evidence type="ECO:0000313" key="35">
    <source>
        <dbReference type="Proteomes" id="UP000244005"/>
    </source>
</evidence>
<evidence type="ECO:0000256" key="9">
    <source>
        <dbReference type="ARBA" id="ARBA00010046"/>
    </source>
</evidence>
<evidence type="ECO:0000256" key="17">
    <source>
        <dbReference type="ARBA" id="ARBA00022857"/>
    </source>
</evidence>
<keyword evidence="23" id="KW-0511">Multifunctional enzyme</keyword>
<dbReference type="PIRSF" id="PIRSF036497">
    <property type="entry name" value="HDH_short"/>
    <property type="match status" value="1"/>
</dbReference>
<dbReference type="GO" id="GO:0009088">
    <property type="term" value="P:threonine biosynthetic process"/>
    <property type="evidence" value="ECO:0007669"/>
    <property type="project" value="UniProtKB-UniPathway"/>
</dbReference>
<dbReference type="InterPro" id="IPR019811">
    <property type="entry name" value="HDH_CS"/>
</dbReference>
<dbReference type="InterPro" id="IPR001342">
    <property type="entry name" value="HDH_cat"/>
</dbReference>
<feature type="active site" description="Proton donor" evidence="28">
    <location>
        <position position="227"/>
    </location>
</feature>
<comment type="similarity">
    <text evidence="9">In the N-terminal section; belongs to the aspartokinase family.</text>
</comment>
<evidence type="ECO:0000256" key="13">
    <source>
        <dbReference type="ARBA" id="ARBA00022723"/>
    </source>
</evidence>
<dbReference type="GO" id="GO:0009085">
    <property type="term" value="P:lysine biosynthetic process"/>
    <property type="evidence" value="ECO:0007669"/>
    <property type="project" value="UniProtKB-KW"/>
</dbReference>
<dbReference type="Gramene" id="Mp6g10010.1">
    <property type="protein sequence ID" value="Mp6g10010.1.cds"/>
    <property type="gene ID" value="Mp6g10010"/>
</dbReference>
<comment type="catalytic activity">
    <reaction evidence="25">
        <text>L-aspartate + ATP = 4-phospho-L-aspartate + ADP</text>
        <dbReference type="Rhea" id="RHEA:23776"/>
        <dbReference type="ChEBI" id="CHEBI:29991"/>
        <dbReference type="ChEBI" id="CHEBI:30616"/>
        <dbReference type="ChEBI" id="CHEBI:57535"/>
        <dbReference type="ChEBI" id="CHEBI:456216"/>
        <dbReference type="EC" id="2.7.2.4"/>
    </reaction>
    <physiologicalReaction direction="left-to-right" evidence="25">
        <dbReference type="Rhea" id="RHEA:23777"/>
    </physiologicalReaction>
</comment>
<feature type="domain" description="Aspartate/homoserine dehydrogenase NAD-binding" evidence="33">
    <location>
        <begin position="15"/>
        <end position="151"/>
    </location>
</feature>
<evidence type="ECO:0000313" key="34">
    <source>
        <dbReference type="EMBL" id="PTQ44976.1"/>
    </source>
</evidence>
<dbReference type="GO" id="GO:0004412">
    <property type="term" value="F:homoserine dehydrogenase activity"/>
    <property type="evidence" value="ECO:0000318"/>
    <property type="project" value="GO_Central"/>
</dbReference>
<keyword evidence="14" id="KW-0547">Nucleotide-binding</keyword>
<evidence type="ECO:0000256" key="5">
    <source>
        <dbReference type="ARBA" id="ARBA00005062"/>
    </source>
</evidence>
<evidence type="ECO:0000256" key="24">
    <source>
        <dbReference type="ARBA" id="ARBA00044938"/>
    </source>
</evidence>
<keyword evidence="21" id="KW-0457">Lysine biosynthesis</keyword>
<dbReference type="SUPFAM" id="SSF51735">
    <property type="entry name" value="NAD(P)-binding Rossmann-fold domains"/>
    <property type="match status" value="1"/>
</dbReference>
<evidence type="ECO:0000256" key="28">
    <source>
        <dbReference type="PIRSR" id="PIRSR036497-1"/>
    </source>
</evidence>
<comment type="pathway">
    <text evidence="5 30">Amino-acid biosynthesis; L-methionine biosynthesis via de novo pathway; L-homoserine from L-aspartate: step 3/3.</text>
</comment>
<evidence type="ECO:0000256" key="20">
    <source>
        <dbReference type="ARBA" id="ARBA00023053"/>
    </source>
</evidence>
<dbReference type="Gene3D" id="3.40.50.720">
    <property type="entry name" value="NAD(P)-binding Rossmann-like Domain"/>
    <property type="match status" value="1"/>
</dbReference>
<keyword evidence="15" id="KW-0418">Kinase</keyword>
<dbReference type="GO" id="GO:0046872">
    <property type="term" value="F:metal ion binding"/>
    <property type="evidence" value="ECO:0007669"/>
    <property type="project" value="UniProtKB-KW"/>
</dbReference>
<dbReference type="GO" id="GO:0009090">
    <property type="term" value="P:homoserine biosynthetic process"/>
    <property type="evidence" value="ECO:0000318"/>
    <property type="project" value="GO_Central"/>
</dbReference>
<keyword evidence="17 27" id="KW-0521">NADP</keyword>
<evidence type="ECO:0000256" key="6">
    <source>
        <dbReference type="ARBA" id="ARBA00005139"/>
    </source>
</evidence>
<dbReference type="FunFam" id="3.30.360.10:FF:000006">
    <property type="entry name" value="Bifunctional aspartokinase/homoserine dehydrogenase"/>
    <property type="match status" value="1"/>
</dbReference>
<dbReference type="InterPro" id="IPR005106">
    <property type="entry name" value="Asp/hSer_DH_NAD-bd"/>
</dbReference>
<dbReference type="InterPro" id="IPR022697">
    <property type="entry name" value="HDH_short"/>
</dbReference>
<evidence type="ECO:0000256" key="1">
    <source>
        <dbReference type="ARBA" id="ARBA00001920"/>
    </source>
</evidence>
<evidence type="ECO:0000256" key="16">
    <source>
        <dbReference type="ARBA" id="ARBA00022840"/>
    </source>
</evidence>
<comment type="pathway">
    <text evidence="2">Amino-acid biosynthesis; L-lysine biosynthesis via DAP pathway; (S)-tetrahydrodipicolinate from L-aspartate: step 1/4.</text>
</comment>
<evidence type="ECO:0000256" key="3">
    <source>
        <dbReference type="ARBA" id="ARBA00004986"/>
    </source>
</evidence>
<evidence type="ECO:0000259" key="32">
    <source>
        <dbReference type="Pfam" id="PF00742"/>
    </source>
</evidence>
<evidence type="ECO:0000256" key="11">
    <source>
        <dbReference type="ARBA" id="ARBA00022679"/>
    </source>
</evidence>
<keyword evidence="12 27" id="KW-0791">Threonine biosynthesis</keyword>
<evidence type="ECO:0000256" key="18">
    <source>
        <dbReference type="ARBA" id="ARBA00023002"/>
    </source>
</evidence>
<keyword evidence="10 27" id="KW-0028">Amino-acid biosynthesis</keyword>
<evidence type="ECO:0000256" key="15">
    <source>
        <dbReference type="ARBA" id="ARBA00022777"/>
    </source>
</evidence>
<keyword evidence="16" id="KW-0067">ATP-binding</keyword>
<comment type="function">
    <text evidence="24">Bifunctional aspartate kinase and homoserine dehydrogenase that catalyzes the first and the third steps toward the synthesis of lysine, methionine and threonine from aspartate.</text>
</comment>
<keyword evidence="19" id="KW-0520">NAD</keyword>
<evidence type="ECO:0000256" key="19">
    <source>
        <dbReference type="ARBA" id="ARBA00023027"/>
    </source>
</evidence>
<comment type="cofactor">
    <cofactor evidence="1">
        <name>a metal cation</name>
        <dbReference type="ChEBI" id="CHEBI:25213"/>
    </cofactor>
</comment>
<feature type="binding site" evidence="29">
    <location>
        <begin position="15"/>
        <end position="20"/>
    </location>
    <ligand>
        <name>NADP(+)</name>
        <dbReference type="ChEBI" id="CHEBI:58349"/>
    </ligand>
</feature>
<dbReference type="EMBL" id="KZ772688">
    <property type="protein sequence ID" value="PTQ44976.1"/>
    <property type="molecule type" value="Genomic_DNA"/>
</dbReference>
<evidence type="ECO:0000256" key="21">
    <source>
        <dbReference type="ARBA" id="ARBA00023154"/>
    </source>
</evidence>
<comment type="similarity">
    <text evidence="8">In the C-terminal section; belongs to the homoserine dehydrogenase family.</text>
</comment>
<feature type="binding site" evidence="29">
    <location>
        <position position="100"/>
    </location>
    <ligand>
        <name>NADPH</name>
        <dbReference type="ChEBI" id="CHEBI:57783"/>
    </ligand>
</feature>
<dbReference type="AlphaFoldDB" id="A0A2R6XFU1"/>
<dbReference type="PANTHER" id="PTHR43070">
    <property type="match status" value="1"/>
</dbReference>
<reference evidence="35" key="1">
    <citation type="journal article" date="2017" name="Cell">
        <title>Insights into land plant evolution garnered from the Marchantia polymorpha genome.</title>
        <authorList>
            <person name="Bowman J.L."/>
            <person name="Kohchi T."/>
            <person name="Yamato K.T."/>
            <person name="Jenkins J."/>
            <person name="Shu S."/>
            <person name="Ishizaki K."/>
            <person name="Yamaoka S."/>
            <person name="Nishihama R."/>
            <person name="Nakamura Y."/>
            <person name="Berger F."/>
            <person name="Adam C."/>
            <person name="Aki S.S."/>
            <person name="Althoff F."/>
            <person name="Araki T."/>
            <person name="Arteaga-Vazquez M.A."/>
            <person name="Balasubrmanian S."/>
            <person name="Barry K."/>
            <person name="Bauer D."/>
            <person name="Boehm C.R."/>
            <person name="Briginshaw L."/>
            <person name="Caballero-Perez J."/>
            <person name="Catarino B."/>
            <person name="Chen F."/>
            <person name="Chiyoda S."/>
            <person name="Chovatia M."/>
            <person name="Davies K.M."/>
            <person name="Delmans M."/>
            <person name="Demura T."/>
            <person name="Dierschke T."/>
            <person name="Dolan L."/>
            <person name="Dorantes-Acosta A.E."/>
            <person name="Eklund D.M."/>
            <person name="Florent S.N."/>
            <person name="Flores-Sandoval E."/>
            <person name="Fujiyama A."/>
            <person name="Fukuzawa H."/>
            <person name="Galik B."/>
            <person name="Grimanelli D."/>
            <person name="Grimwood J."/>
            <person name="Grossniklaus U."/>
            <person name="Hamada T."/>
            <person name="Haseloff J."/>
            <person name="Hetherington A.J."/>
            <person name="Higo A."/>
            <person name="Hirakawa Y."/>
            <person name="Hundley H.N."/>
            <person name="Ikeda Y."/>
            <person name="Inoue K."/>
            <person name="Inoue S.I."/>
            <person name="Ishida S."/>
            <person name="Jia Q."/>
            <person name="Kakita M."/>
            <person name="Kanazawa T."/>
            <person name="Kawai Y."/>
            <person name="Kawashima T."/>
            <person name="Kennedy M."/>
            <person name="Kinose K."/>
            <person name="Kinoshita T."/>
            <person name="Kohara Y."/>
            <person name="Koide E."/>
            <person name="Komatsu K."/>
            <person name="Kopischke S."/>
            <person name="Kubo M."/>
            <person name="Kyozuka J."/>
            <person name="Lagercrantz U."/>
            <person name="Lin S.S."/>
            <person name="Lindquist E."/>
            <person name="Lipzen A.M."/>
            <person name="Lu C.W."/>
            <person name="De Luna E."/>
            <person name="Martienssen R.A."/>
            <person name="Minamino N."/>
            <person name="Mizutani M."/>
            <person name="Mizutani M."/>
            <person name="Mochizuki N."/>
            <person name="Monte I."/>
            <person name="Mosher R."/>
            <person name="Nagasaki H."/>
            <person name="Nakagami H."/>
            <person name="Naramoto S."/>
            <person name="Nishitani K."/>
            <person name="Ohtani M."/>
            <person name="Okamoto T."/>
            <person name="Okumura M."/>
            <person name="Phillips J."/>
            <person name="Pollak B."/>
            <person name="Reinders A."/>
            <person name="Rovekamp M."/>
            <person name="Sano R."/>
            <person name="Sawa S."/>
            <person name="Schmid M.W."/>
            <person name="Shirakawa M."/>
            <person name="Solano R."/>
            <person name="Spunde A."/>
            <person name="Suetsugu N."/>
            <person name="Sugano S."/>
            <person name="Sugiyama A."/>
            <person name="Sun R."/>
            <person name="Suzuki Y."/>
            <person name="Takenaka M."/>
            <person name="Takezawa D."/>
            <person name="Tomogane H."/>
            <person name="Tsuzuki M."/>
            <person name="Ueda T."/>
            <person name="Umeda M."/>
            <person name="Ward J.M."/>
            <person name="Watanabe Y."/>
            <person name="Yazaki K."/>
            <person name="Yokoyama R."/>
            <person name="Yoshitake Y."/>
            <person name="Yotsui I."/>
            <person name="Zachgo S."/>
            <person name="Schmutz J."/>
        </authorList>
    </citation>
    <scope>NUCLEOTIDE SEQUENCE [LARGE SCALE GENOMIC DNA]</scope>
    <source>
        <strain evidence="35">Tak-1</strain>
    </source>
</reference>
<proteinExistence type="inferred from homology"/>
<dbReference type="InterPro" id="IPR036291">
    <property type="entry name" value="NAD(P)-bd_dom_sf"/>
</dbReference>
<dbReference type="InterPro" id="IPR011147">
    <property type="entry name" value="Bifunc_Aspkin/hSer_DH"/>
</dbReference>
<evidence type="ECO:0000256" key="7">
    <source>
        <dbReference type="ARBA" id="ARBA00006753"/>
    </source>
</evidence>
<evidence type="ECO:0000256" key="14">
    <source>
        <dbReference type="ARBA" id="ARBA00022741"/>
    </source>
</evidence>
<dbReference type="FunFam" id="3.40.50.720:FF:000083">
    <property type="entry name" value="Bifunctional aspartokinase/homoserine dehydrogenase"/>
    <property type="match status" value="1"/>
</dbReference>